<dbReference type="EMBL" id="UINC01022769">
    <property type="protein sequence ID" value="SVA93071.1"/>
    <property type="molecule type" value="Genomic_DNA"/>
</dbReference>
<proteinExistence type="predicted"/>
<evidence type="ECO:0000256" key="3">
    <source>
        <dbReference type="ARBA" id="ARBA00022842"/>
    </source>
</evidence>
<dbReference type="GO" id="GO:0000287">
    <property type="term" value="F:magnesium ion binding"/>
    <property type="evidence" value="ECO:0007669"/>
    <property type="project" value="TreeGrafter"/>
</dbReference>
<reference evidence="5" key="1">
    <citation type="submission" date="2018-05" db="EMBL/GenBank/DDBJ databases">
        <authorList>
            <person name="Lanie J.A."/>
            <person name="Ng W.-L."/>
            <person name="Kazmierczak K.M."/>
            <person name="Andrzejewski T.M."/>
            <person name="Davidsen T.M."/>
            <person name="Wayne K.J."/>
            <person name="Tettelin H."/>
            <person name="Glass J.I."/>
            <person name="Rusch D."/>
            <person name="Podicherti R."/>
            <person name="Tsui H.-C.T."/>
            <person name="Winkler M.E."/>
        </authorList>
    </citation>
    <scope>NUCLEOTIDE SEQUENCE</scope>
</reference>
<dbReference type="InterPro" id="IPR040442">
    <property type="entry name" value="Pyrv_kinase-like_dom_sf"/>
</dbReference>
<dbReference type="GO" id="GO:0006107">
    <property type="term" value="P:oxaloacetate metabolic process"/>
    <property type="evidence" value="ECO:0007669"/>
    <property type="project" value="TreeGrafter"/>
</dbReference>
<comment type="cofactor">
    <cofactor evidence="1">
        <name>Mg(2+)</name>
        <dbReference type="ChEBI" id="CHEBI:18420"/>
    </cofactor>
</comment>
<dbReference type="InterPro" id="IPR015813">
    <property type="entry name" value="Pyrv/PenolPyrv_kinase-like_dom"/>
</dbReference>
<dbReference type="AlphaFoldDB" id="A0A381ZVQ9"/>
<evidence type="ECO:0000313" key="5">
    <source>
        <dbReference type="EMBL" id="SVA93071.1"/>
    </source>
</evidence>
<dbReference type="PANTHER" id="PTHR32308:SF0">
    <property type="entry name" value="HPCH_HPAI ALDOLASE_CITRATE LYASE DOMAIN-CONTAINING PROTEIN"/>
    <property type="match status" value="1"/>
</dbReference>
<evidence type="ECO:0000256" key="1">
    <source>
        <dbReference type="ARBA" id="ARBA00001946"/>
    </source>
</evidence>
<keyword evidence="3" id="KW-0460">Magnesium</keyword>
<evidence type="ECO:0000256" key="2">
    <source>
        <dbReference type="ARBA" id="ARBA00022723"/>
    </source>
</evidence>
<feature type="domain" description="HpcH/HpaI aldolase/citrate lyase" evidence="4">
    <location>
        <begin position="13"/>
        <end position="90"/>
    </location>
</feature>
<feature type="non-terminal residue" evidence="5">
    <location>
        <position position="91"/>
    </location>
</feature>
<keyword evidence="2" id="KW-0479">Metal-binding</keyword>
<dbReference type="InterPro" id="IPR005000">
    <property type="entry name" value="Aldolase/citrate-lyase_domain"/>
</dbReference>
<evidence type="ECO:0000259" key="4">
    <source>
        <dbReference type="Pfam" id="PF03328"/>
    </source>
</evidence>
<dbReference type="GO" id="GO:0003824">
    <property type="term" value="F:catalytic activity"/>
    <property type="evidence" value="ECO:0007669"/>
    <property type="project" value="InterPro"/>
</dbReference>
<organism evidence="5">
    <name type="scientific">marine metagenome</name>
    <dbReference type="NCBI Taxonomy" id="408172"/>
    <lineage>
        <taxon>unclassified sequences</taxon>
        <taxon>metagenomes</taxon>
        <taxon>ecological metagenomes</taxon>
    </lineage>
</organism>
<name>A0A381ZVQ9_9ZZZZ</name>
<dbReference type="Gene3D" id="3.20.20.60">
    <property type="entry name" value="Phosphoenolpyruvate-binding domains"/>
    <property type="match status" value="1"/>
</dbReference>
<dbReference type="Pfam" id="PF03328">
    <property type="entry name" value="HpcH_HpaI"/>
    <property type="match status" value="1"/>
</dbReference>
<accession>A0A381ZVQ9</accession>
<sequence length="91" mass="10088">MYQIAERITRPRRSFIFSPGLKPDMFPKALACGTDIVCVELEDGIAPKDKQQARQHALTLFATPQADDGVERIVRINCLRSAFGLADVQAV</sequence>
<dbReference type="SUPFAM" id="SSF51621">
    <property type="entry name" value="Phosphoenolpyruvate/pyruvate domain"/>
    <property type="match status" value="1"/>
</dbReference>
<protein>
    <recommendedName>
        <fullName evidence="4">HpcH/HpaI aldolase/citrate lyase domain-containing protein</fullName>
    </recommendedName>
</protein>
<dbReference type="PANTHER" id="PTHR32308">
    <property type="entry name" value="LYASE BETA SUBUNIT, PUTATIVE (AFU_ORTHOLOGUE AFUA_4G13030)-RELATED"/>
    <property type="match status" value="1"/>
</dbReference>
<gene>
    <name evidence="5" type="ORF">METZ01_LOCUS145925</name>
</gene>